<feature type="compositionally biased region" description="Acidic residues" evidence="1">
    <location>
        <begin position="291"/>
        <end position="300"/>
    </location>
</feature>
<reference evidence="2" key="1">
    <citation type="submission" date="2016-06" db="UniProtKB">
        <authorList>
            <consortium name="WormBaseParasite"/>
        </authorList>
    </citation>
    <scope>IDENTIFICATION</scope>
</reference>
<organism evidence="2">
    <name type="scientific">Schistocephalus solidus</name>
    <name type="common">Tapeworm</name>
    <dbReference type="NCBI Taxonomy" id="70667"/>
    <lineage>
        <taxon>Eukaryota</taxon>
        <taxon>Metazoa</taxon>
        <taxon>Spiralia</taxon>
        <taxon>Lophotrochozoa</taxon>
        <taxon>Platyhelminthes</taxon>
        <taxon>Cestoda</taxon>
        <taxon>Eucestoda</taxon>
        <taxon>Diphyllobothriidea</taxon>
        <taxon>Diphyllobothriidae</taxon>
        <taxon>Schistocephalus</taxon>
    </lineage>
</organism>
<evidence type="ECO:0000256" key="1">
    <source>
        <dbReference type="SAM" id="MobiDB-lite"/>
    </source>
</evidence>
<feature type="region of interest" description="Disordered" evidence="1">
    <location>
        <begin position="264"/>
        <end position="305"/>
    </location>
</feature>
<sequence>LPTENIIVKPEDVDWLYGTNEAAEKAKGDIEEEEEGASEKETTENAKEDVSQMNQTGEEELPASSSGDAGENSETESLLEEWTPMKLREHRRSSCTERPDHTGQKSVEMLDTTVSTVIKPAGSTPEGSSIFSTSELLEANGSDWKSGLLITAGKSDSPEPTRQKGKLIEEFDLQGLETQTQKLSLIEELPADSNSSNATEQNGDLEMLGKCGIFPVKSKIITVRPYASVTNFCVLLISDEVVSSNLDTVEEVINIYGEEEAFVNSSPARTEARASLSSVQDNAGKDSPPASEDEEEDNVAEVEHSGVEAGILQMQKILHAAATVGSTDQDDNFAPYLKRAYMN</sequence>
<feature type="region of interest" description="Disordered" evidence="1">
    <location>
        <begin position="16"/>
        <end position="109"/>
    </location>
</feature>
<feature type="compositionally biased region" description="Basic and acidic residues" evidence="1">
    <location>
        <begin position="92"/>
        <end position="103"/>
    </location>
</feature>
<protein>
    <submittedName>
        <fullName evidence="2">SH3 domain-containing protein</fullName>
    </submittedName>
</protein>
<evidence type="ECO:0000313" key="2">
    <source>
        <dbReference type="WBParaSite" id="SSLN_0001674401-mRNA-1"/>
    </source>
</evidence>
<dbReference type="AlphaFoldDB" id="A0A183TI37"/>
<accession>A0A183TI37</accession>
<dbReference type="WBParaSite" id="SSLN_0001674401-mRNA-1">
    <property type="protein sequence ID" value="SSLN_0001674401-mRNA-1"/>
    <property type="gene ID" value="SSLN_0001674401"/>
</dbReference>
<name>A0A183TI37_SCHSO</name>
<proteinExistence type="predicted"/>
<feature type="compositionally biased region" description="Basic and acidic residues" evidence="1">
    <location>
        <begin position="37"/>
        <end position="50"/>
    </location>
</feature>